<dbReference type="SUPFAM" id="SSF48264">
    <property type="entry name" value="Cytochrome P450"/>
    <property type="match status" value="1"/>
</dbReference>
<dbReference type="InterPro" id="IPR002401">
    <property type="entry name" value="Cyt_P450_E_grp-I"/>
</dbReference>
<evidence type="ECO:0000256" key="6">
    <source>
        <dbReference type="ARBA" id="ARBA00022989"/>
    </source>
</evidence>
<evidence type="ECO:0000256" key="4">
    <source>
        <dbReference type="ARBA" id="ARBA00022692"/>
    </source>
</evidence>
<evidence type="ECO:0000256" key="11">
    <source>
        <dbReference type="PIRSR" id="PIRSR602401-1"/>
    </source>
</evidence>
<dbReference type="PANTHER" id="PTHR24282">
    <property type="entry name" value="CYTOCHROME P450 FAMILY MEMBER"/>
    <property type="match status" value="1"/>
</dbReference>
<proteinExistence type="inferred from homology"/>
<evidence type="ECO:0000313" key="13">
    <source>
        <dbReference type="EMBL" id="CAL1355889.1"/>
    </source>
</evidence>
<keyword evidence="8 11" id="KW-0408">Iron</keyword>
<keyword evidence="4" id="KW-0812">Transmembrane</keyword>
<dbReference type="PRINTS" id="PR00463">
    <property type="entry name" value="EP450I"/>
</dbReference>
<evidence type="ECO:0000256" key="7">
    <source>
        <dbReference type="ARBA" id="ARBA00023002"/>
    </source>
</evidence>
<dbReference type="Gene3D" id="1.10.630.10">
    <property type="entry name" value="Cytochrome P450"/>
    <property type="match status" value="1"/>
</dbReference>
<keyword evidence="5 11" id="KW-0479">Metal-binding</keyword>
<gene>
    <name evidence="13" type="ORF">LTRI10_LOCUS3620</name>
</gene>
<dbReference type="PRINTS" id="PR00385">
    <property type="entry name" value="P450"/>
</dbReference>
<dbReference type="InterPro" id="IPR036396">
    <property type="entry name" value="Cyt_P450_sf"/>
</dbReference>
<dbReference type="AlphaFoldDB" id="A0AAV2CIN7"/>
<dbReference type="GO" id="GO:0004497">
    <property type="term" value="F:monooxygenase activity"/>
    <property type="evidence" value="ECO:0007669"/>
    <property type="project" value="UniProtKB-KW"/>
</dbReference>
<dbReference type="GO" id="GO:0016020">
    <property type="term" value="C:membrane"/>
    <property type="evidence" value="ECO:0007669"/>
    <property type="project" value="UniProtKB-SubCell"/>
</dbReference>
<evidence type="ECO:0000256" key="10">
    <source>
        <dbReference type="ARBA" id="ARBA00023136"/>
    </source>
</evidence>
<keyword evidence="6" id="KW-1133">Transmembrane helix</keyword>
<dbReference type="GO" id="GO:0005506">
    <property type="term" value="F:iron ion binding"/>
    <property type="evidence" value="ECO:0007669"/>
    <property type="project" value="InterPro"/>
</dbReference>
<organism evidence="13 14">
    <name type="scientific">Linum trigynum</name>
    <dbReference type="NCBI Taxonomy" id="586398"/>
    <lineage>
        <taxon>Eukaryota</taxon>
        <taxon>Viridiplantae</taxon>
        <taxon>Streptophyta</taxon>
        <taxon>Embryophyta</taxon>
        <taxon>Tracheophyta</taxon>
        <taxon>Spermatophyta</taxon>
        <taxon>Magnoliopsida</taxon>
        <taxon>eudicotyledons</taxon>
        <taxon>Gunneridae</taxon>
        <taxon>Pentapetalae</taxon>
        <taxon>rosids</taxon>
        <taxon>fabids</taxon>
        <taxon>Malpighiales</taxon>
        <taxon>Linaceae</taxon>
        <taxon>Linum</taxon>
    </lineage>
</organism>
<dbReference type="InterPro" id="IPR017972">
    <property type="entry name" value="Cyt_P450_CS"/>
</dbReference>
<sequence>MQFLFLFPLLAAAVILAKFAYSVLWLPYAIQRHFKAQGVAGPGYRPINGNNAETGRLSAQALSRKPESAAGGIFGHRDVVARVSPFYHEWARTYGKTFLFWFGIRPRLVISRPDDIKQVMLNTSGSFEQARFNPLGKLLFWQGLVGLRGDTWALHRRIISQAFNMERVKEWVPELVACSDKMLEKFEGIRGEREEFEIDAHMEMNDVAADVISKTTLGRSFEEGRRIFALQDQQAHLVAQALTNIYIPGFQFLPTKKNRERARLEKETRESIKALIHRRNERVRGSSRSLIDLLMSPYKNQDGLVEELGVEEVIDECKTFYFAGKETTANLLSFALLMLANHQEWQDKAREEVIRVLGRDKSPVADNLSDLKILNLIIQETLRMYPPAVLLLREATKKVKMGRLEIPTGTEFHVPLIGIHYDSEIWGEDAHEFNPLRFNEPRKHLAHYFPFGMGPRICVGQTLAIVEAKIVLAMIIRNYSFVLSSTYVHAPSHFISLMPQYGAHMVFRKAF</sequence>
<comment type="subcellular location">
    <subcellularLocation>
        <location evidence="1">Membrane</location>
        <topology evidence="1">Single-pass membrane protein</topology>
    </subcellularLocation>
</comment>
<dbReference type="InterPro" id="IPR001128">
    <property type="entry name" value="Cyt_P450"/>
</dbReference>
<feature type="binding site" description="axial binding residue" evidence="11">
    <location>
        <position position="458"/>
    </location>
    <ligand>
        <name>heme</name>
        <dbReference type="ChEBI" id="CHEBI:30413"/>
    </ligand>
    <ligandPart>
        <name>Fe</name>
        <dbReference type="ChEBI" id="CHEBI:18248"/>
    </ligandPart>
</feature>
<evidence type="ECO:0000256" key="1">
    <source>
        <dbReference type="ARBA" id="ARBA00004167"/>
    </source>
</evidence>
<evidence type="ECO:0000256" key="2">
    <source>
        <dbReference type="ARBA" id="ARBA00010617"/>
    </source>
</evidence>
<evidence type="ECO:0000256" key="3">
    <source>
        <dbReference type="ARBA" id="ARBA00022617"/>
    </source>
</evidence>
<reference evidence="13 14" key="1">
    <citation type="submission" date="2024-04" db="EMBL/GenBank/DDBJ databases">
        <authorList>
            <person name="Fracassetti M."/>
        </authorList>
    </citation>
    <scope>NUCLEOTIDE SEQUENCE [LARGE SCALE GENOMIC DNA]</scope>
</reference>
<evidence type="ECO:0000256" key="8">
    <source>
        <dbReference type="ARBA" id="ARBA00023004"/>
    </source>
</evidence>
<dbReference type="GO" id="GO:0020037">
    <property type="term" value="F:heme binding"/>
    <property type="evidence" value="ECO:0007669"/>
    <property type="project" value="InterPro"/>
</dbReference>
<dbReference type="PROSITE" id="PS00086">
    <property type="entry name" value="CYTOCHROME_P450"/>
    <property type="match status" value="1"/>
</dbReference>
<comment type="similarity">
    <text evidence="2 12">Belongs to the cytochrome P450 family.</text>
</comment>
<dbReference type="EMBL" id="OZ034813">
    <property type="protein sequence ID" value="CAL1355889.1"/>
    <property type="molecule type" value="Genomic_DNA"/>
</dbReference>
<comment type="cofactor">
    <cofactor evidence="11">
        <name>heme</name>
        <dbReference type="ChEBI" id="CHEBI:30413"/>
    </cofactor>
</comment>
<name>A0AAV2CIN7_9ROSI</name>
<dbReference type="PANTHER" id="PTHR24282:SF211">
    <property type="entry name" value="CYTOCHROME P450-RELATED"/>
    <property type="match status" value="1"/>
</dbReference>
<dbReference type="InterPro" id="IPR050665">
    <property type="entry name" value="Cytochrome_P450_Monooxygen"/>
</dbReference>
<evidence type="ECO:0000256" key="9">
    <source>
        <dbReference type="ARBA" id="ARBA00023033"/>
    </source>
</evidence>
<dbReference type="GO" id="GO:0016705">
    <property type="term" value="F:oxidoreductase activity, acting on paired donors, with incorporation or reduction of molecular oxygen"/>
    <property type="evidence" value="ECO:0007669"/>
    <property type="project" value="InterPro"/>
</dbReference>
<evidence type="ECO:0000256" key="12">
    <source>
        <dbReference type="RuleBase" id="RU000461"/>
    </source>
</evidence>
<accession>A0AAV2CIN7</accession>
<keyword evidence="3 11" id="KW-0349">Heme</keyword>
<evidence type="ECO:0000256" key="5">
    <source>
        <dbReference type="ARBA" id="ARBA00022723"/>
    </source>
</evidence>
<keyword evidence="14" id="KW-1185">Reference proteome</keyword>
<dbReference type="Proteomes" id="UP001497516">
    <property type="component" value="Chromosome 1"/>
</dbReference>
<keyword evidence="9 12" id="KW-0503">Monooxygenase</keyword>
<dbReference type="Pfam" id="PF00067">
    <property type="entry name" value="p450"/>
    <property type="match status" value="1"/>
</dbReference>
<protein>
    <recommendedName>
        <fullName evidence="15">Cytochrome P450</fullName>
    </recommendedName>
</protein>
<evidence type="ECO:0000313" key="14">
    <source>
        <dbReference type="Proteomes" id="UP001497516"/>
    </source>
</evidence>
<keyword evidence="7 12" id="KW-0560">Oxidoreductase</keyword>
<keyword evidence="10" id="KW-0472">Membrane</keyword>
<evidence type="ECO:0008006" key="15">
    <source>
        <dbReference type="Google" id="ProtNLM"/>
    </source>
</evidence>